<dbReference type="InParanoid" id="F6YDH1"/>
<dbReference type="HOGENOM" id="CLU_3207341_0_0_1"/>
<dbReference type="EMBL" id="EAAA01002955">
    <property type="status" value="NOT_ANNOTATED_CDS"/>
    <property type="molecule type" value="Genomic_DNA"/>
</dbReference>
<reference evidence="2" key="1">
    <citation type="journal article" date="2002" name="Science">
        <title>The draft genome of Ciona intestinalis: insights into chordate and vertebrate origins.</title>
        <authorList>
            <person name="Dehal P."/>
            <person name="Satou Y."/>
            <person name="Campbell R.K."/>
            <person name="Chapman J."/>
            <person name="Degnan B."/>
            <person name="De Tomaso A."/>
            <person name="Davidson B."/>
            <person name="Di Gregorio A."/>
            <person name="Gelpke M."/>
            <person name="Goodstein D.M."/>
            <person name="Harafuji N."/>
            <person name="Hastings K.E."/>
            <person name="Ho I."/>
            <person name="Hotta K."/>
            <person name="Huang W."/>
            <person name="Kawashima T."/>
            <person name="Lemaire P."/>
            <person name="Martinez D."/>
            <person name="Meinertzhagen I.A."/>
            <person name="Necula S."/>
            <person name="Nonaka M."/>
            <person name="Putnam N."/>
            <person name="Rash S."/>
            <person name="Saiga H."/>
            <person name="Satake M."/>
            <person name="Terry A."/>
            <person name="Yamada L."/>
            <person name="Wang H.G."/>
            <person name="Awazu S."/>
            <person name="Azumi K."/>
            <person name="Boore J."/>
            <person name="Branno M."/>
            <person name="Chin-Bow S."/>
            <person name="DeSantis R."/>
            <person name="Doyle S."/>
            <person name="Francino P."/>
            <person name="Keys D.N."/>
            <person name="Haga S."/>
            <person name="Hayashi H."/>
            <person name="Hino K."/>
            <person name="Imai K.S."/>
            <person name="Inaba K."/>
            <person name="Kano S."/>
            <person name="Kobayashi K."/>
            <person name="Kobayashi M."/>
            <person name="Lee B.I."/>
            <person name="Makabe K.W."/>
            <person name="Manohar C."/>
            <person name="Matassi G."/>
            <person name="Medina M."/>
            <person name="Mochizuki Y."/>
            <person name="Mount S."/>
            <person name="Morishita T."/>
            <person name="Miura S."/>
            <person name="Nakayama A."/>
            <person name="Nishizaka S."/>
            <person name="Nomoto H."/>
            <person name="Ohta F."/>
            <person name="Oishi K."/>
            <person name="Rigoutsos I."/>
            <person name="Sano M."/>
            <person name="Sasaki A."/>
            <person name="Sasakura Y."/>
            <person name="Shoguchi E."/>
            <person name="Shin-i T."/>
            <person name="Spagnuolo A."/>
            <person name="Stainier D."/>
            <person name="Suzuki M.M."/>
            <person name="Tassy O."/>
            <person name="Takatori N."/>
            <person name="Tokuoka M."/>
            <person name="Yagi K."/>
            <person name="Yoshizaki F."/>
            <person name="Wada S."/>
            <person name="Zhang C."/>
            <person name="Hyatt P.D."/>
            <person name="Larimer F."/>
            <person name="Detter C."/>
            <person name="Doggett N."/>
            <person name="Glavina T."/>
            <person name="Hawkins T."/>
            <person name="Richardson P."/>
            <person name="Lucas S."/>
            <person name="Kohara Y."/>
            <person name="Levine M."/>
            <person name="Satoh N."/>
            <person name="Rokhsar D.S."/>
        </authorList>
    </citation>
    <scope>NUCLEOTIDE SEQUENCE [LARGE SCALE GENOMIC DNA]</scope>
</reference>
<keyword evidence="2" id="KW-1185">Reference proteome</keyword>
<evidence type="ECO:0000313" key="1">
    <source>
        <dbReference type="Ensembl" id="ENSCINP00000005413.3"/>
    </source>
</evidence>
<dbReference type="Ensembl" id="ENSCINT00000005413.3">
    <property type="protein sequence ID" value="ENSCINP00000005413.3"/>
    <property type="gene ID" value="ENSCING00000002660.3"/>
</dbReference>
<dbReference type="AlphaFoldDB" id="F6YDH1"/>
<reference evidence="1" key="2">
    <citation type="journal article" date="2008" name="Genome Biol.">
        <title>Improved genome assembly and evidence-based global gene model set for the chordate Ciona intestinalis: new insight into intron and operon populations.</title>
        <authorList>
            <person name="Satou Y."/>
            <person name="Mineta K."/>
            <person name="Ogasawara M."/>
            <person name="Sasakura Y."/>
            <person name="Shoguchi E."/>
            <person name="Ueno K."/>
            <person name="Yamada L."/>
            <person name="Matsumoto J."/>
            <person name="Wasserscheid J."/>
            <person name="Dewar K."/>
            <person name="Wiley G.B."/>
            <person name="Macmil S.L."/>
            <person name="Roe B.A."/>
            <person name="Zeller R.W."/>
            <person name="Hastings K.E."/>
            <person name="Lemaire P."/>
            <person name="Lindquist E."/>
            <person name="Endo T."/>
            <person name="Hotta K."/>
            <person name="Inaba K."/>
        </authorList>
    </citation>
    <scope>NUCLEOTIDE SEQUENCE [LARGE SCALE GENOMIC DNA]</scope>
    <source>
        <strain evidence="1">wild type</strain>
    </source>
</reference>
<sequence>MIDYRIKIGMFITSNKLQKVRCLSLHLTDSTFIANSINFLATLQF</sequence>
<proteinExistence type="predicted"/>
<protein>
    <submittedName>
        <fullName evidence="1">Uncharacterized protein</fullName>
    </submittedName>
</protein>
<organism evidence="1 2">
    <name type="scientific">Ciona intestinalis</name>
    <name type="common">Transparent sea squirt</name>
    <name type="synonym">Ascidia intestinalis</name>
    <dbReference type="NCBI Taxonomy" id="7719"/>
    <lineage>
        <taxon>Eukaryota</taxon>
        <taxon>Metazoa</taxon>
        <taxon>Chordata</taxon>
        <taxon>Tunicata</taxon>
        <taxon>Ascidiacea</taxon>
        <taxon>Phlebobranchia</taxon>
        <taxon>Cionidae</taxon>
        <taxon>Ciona</taxon>
    </lineage>
</organism>
<evidence type="ECO:0000313" key="2">
    <source>
        <dbReference type="Proteomes" id="UP000008144"/>
    </source>
</evidence>
<reference evidence="1" key="3">
    <citation type="submission" date="2025-08" db="UniProtKB">
        <authorList>
            <consortium name="Ensembl"/>
        </authorList>
    </citation>
    <scope>IDENTIFICATION</scope>
</reference>
<name>F6YDH1_CIOIN</name>
<dbReference type="Proteomes" id="UP000008144">
    <property type="component" value="Chromosome 9"/>
</dbReference>
<accession>F6YDH1</accession>
<reference evidence="1" key="4">
    <citation type="submission" date="2025-09" db="UniProtKB">
        <authorList>
            <consortium name="Ensembl"/>
        </authorList>
    </citation>
    <scope>IDENTIFICATION</scope>
</reference>